<accession>A0A9E8MT33</accession>
<keyword evidence="2" id="KW-1185">Reference proteome</keyword>
<dbReference type="EMBL" id="CP113088">
    <property type="protein sequence ID" value="WAC00967.1"/>
    <property type="molecule type" value="Genomic_DNA"/>
</dbReference>
<sequence length="182" mass="21601">MIIDFKTLQKDFNSRSSELKNTKRFVEDELKQVDLLLNHSNYAPDFGMSGLTERYKSKLENLNRIYNCVQSGWKIFLWGYEKYYYNEKETKYRRVSNINDISEKHLKSFNDENEVFHNQGLELGKYVLWLRKLENEPSTEKEYSTLSPEQKLLALHYLGLDFRDFTNTHVANVLSQILNVGP</sequence>
<dbReference type="RefSeq" id="WP_267675514.1">
    <property type="nucleotide sequence ID" value="NZ_CP113088.1"/>
</dbReference>
<dbReference type="AlphaFoldDB" id="A0A9E8MT33"/>
<dbReference type="KEGG" id="lnu:N7U66_12210"/>
<gene>
    <name evidence="1" type="ORF">N7U66_12210</name>
</gene>
<reference evidence="1" key="1">
    <citation type="submission" date="2022-11" db="EMBL/GenBank/DDBJ databases">
        <title>Lacinutrix neustonica HL-RS19T sp. nov., isolated from the surface microlayer sample of brackish Lake Shihwa.</title>
        <authorList>
            <person name="Choi J.Y."/>
            <person name="Hwang C.Y."/>
        </authorList>
    </citation>
    <scope>NUCLEOTIDE SEQUENCE</scope>
    <source>
        <strain evidence="1">HL-RS19</strain>
    </source>
</reference>
<evidence type="ECO:0000313" key="2">
    <source>
        <dbReference type="Proteomes" id="UP001164705"/>
    </source>
</evidence>
<organism evidence="1 2">
    <name type="scientific">Lacinutrix neustonica</name>
    <dbReference type="NCBI Taxonomy" id="2980107"/>
    <lineage>
        <taxon>Bacteria</taxon>
        <taxon>Pseudomonadati</taxon>
        <taxon>Bacteroidota</taxon>
        <taxon>Flavobacteriia</taxon>
        <taxon>Flavobacteriales</taxon>
        <taxon>Flavobacteriaceae</taxon>
        <taxon>Lacinutrix</taxon>
    </lineage>
</organism>
<protein>
    <submittedName>
        <fullName evidence="1">Uncharacterized protein</fullName>
    </submittedName>
</protein>
<proteinExistence type="predicted"/>
<name>A0A9E8MT33_9FLAO</name>
<evidence type="ECO:0000313" key="1">
    <source>
        <dbReference type="EMBL" id="WAC00967.1"/>
    </source>
</evidence>
<dbReference type="Proteomes" id="UP001164705">
    <property type="component" value="Chromosome"/>
</dbReference>